<evidence type="ECO:0000313" key="15">
    <source>
        <dbReference type="Proteomes" id="UP000245884"/>
    </source>
</evidence>
<comment type="miscellaneous">
    <text evidence="11">In contrast to other lysine histone methyltransferases, it does not contain a SET domain, suggesting the existence of another mechanism for methylation of lysine residues of histones.</text>
</comment>
<name>A0A316UQR5_9BASI</name>
<feature type="compositionally biased region" description="Acidic residues" evidence="12">
    <location>
        <begin position="110"/>
        <end position="119"/>
    </location>
</feature>
<dbReference type="PROSITE" id="PS51569">
    <property type="entry name" value="DOT1"/>
    <property type="match status" value="1"/>
</dbReference>
<dbReference type="PANTHER" id="PTHR21451:SF0">
    <property type="entry name" value="HISTONE-LYSINE N-METHYLTRANSFERASE, H3 LYSINE-79 SPECIFIC"/>
    <property type="match status" value="1"/>
</dbReference>
<organism evidence="14 15">
    <name type="scientific">Jaminaea rosea</name>
    <dbReference type="NCBI Taxonomy" id="1569628"/>
    <lineage>
        <taxon>Eukaryota</taxon>
        <taxon>Fungi</taxon>
        <taxon>Dikarya</taxon>
        <taxon>Basidiomycota</taxon>
        <taxon>Ustilaginomycotina</taxon>
        <taxon>Exobasidiomycetes</taxon>
        <taxon>Microstromatales</taxon>
        <taxon>Microstromatales incertae sedis</taxon>
        <taxon>Jaminaea</taxon>
    </lineage>
</organism>
<keyword evidence="5 11" id="KW-0808">Transferase</keyword>
<dbReference type="RefSeq" id="XP_025360077.1">
    <property type="nucleotide sequence ID" value="XM_025504190.1"/>
</dbReference>
<comment type="activity regulation">
    <text evidence="11">Ubiquitination of histone H2B to form H2BK123ub1 is required for efficient DOT1 methyltransferase activity on histone H3.</text>
</comment>
<feature type="region of interest" description="Disordered" evidence="12">
    <location>
        <begin position="303"/>
        <end position="338"/>
    </location>
</feature>
<dbReference type="PANTHER" id="PTHR21451">
    <property type="entry name" value="HISTONE H3 METHYLTRANSFERASE"/>
    <property type="match status" value="1"/>
</dbReference>
<dbReference type="InterPro" id="IPR029063">
    <property type="entry name" value="SAM-dependent_MTases_sf"/>
</dbReference>
<dbReference type="Proteomes" id="UP000245884">
    <property type="component" value="Unassembled WGS sequence"/>
</dbReference>
<evidence type="ECO:0000256" key="1">
    <source>
        <dbReference type="ARBA" id="ARBA00004123"/>
    </source>
</evidence>
<evidence type="ECO:0000313" key="14">
    <source>
        <dbReference type="EMBL" id="PWN25465.1"/>
    </source>
</evidence>
<evidence type="ECO:0000256" key="6">
    <source>
        <dbReference type="ARBA" id="ARBA00022691"/>
    </source>
</evidence>
<gene>
    <name evidence="14" type="ORF">BDZ90DRAFT_214348</name>
</gene>
<feature type="compositionally biased region" description="Basic and acidic residues" evidence="12">
    <location>
        <begin position="60"/>
        <end position="75"/>
    </location>
</feature>
<evidence type="ECO:0000256" key="2">
    <source>
        <dbReference type="ARBA" id="ARBA00012190"/>
    </source>
</evidence>
<reference evidence="14 15" key="1">
    <citation type="journal article" date="2018" name="Mol. Biol. Evol.">
        <title>Broad Genomic Sampling Reveals a Smut Pathogenic Ancestry of the Fungal Clade Ustilaginomycotina.</title>
        <authorList>
            <person name="Kijpornyongpan T."/>
            <person name="Mondo S.J."/>
            <person name="Barry K."/>
            <person name="Sandor L."/>
            <person name="Lee J."/>
            <person name="Lipzen A."/>
            <person name="Pangilinan J."/>
            <person name="LaButti K."/>
            <person name="Hainaut M."/>
            <person name="Henrissat B."/>
            <person name="Grigoriev I.V."/>
            <person name="Spatafora J.W."/>
            <person name="Aime M.C."/>
        </authorList>
    </citation>
    <scope>NUCLEOTIDE SEQUENCE [LARGE SCALE GENOMIC DNA]</scope>
    <source>
        <strain evidence="14 15">MCA 5214</strain>
    </source>
</reference>
<comment type="catalytic activity">
    <reaction evidence="10 11">
        <text>L-lysyl(79)-[histone H3] + 3 S-adenosyl-L-methionine = N(6),N(6),N(6)-trimethyl-L-lysyl(79)-[histone H3] + 3 S-adenosyl-L-homocysteine + 3 H(+)</text>
        <dbReference type="Rhea" id="RHEA:60328"/>
        <dbReference type="Rhea" id="RHEA-COMP:15549"/>
        <dbReference type="Rhea" id="RHEA-COMP:15552"/>
        <dbReference type="ChEBI" id="CHEBI:15378"/>
        <dbReference type="ChEBI" id="CHEBI:29969"/>
        <dbReference type="ChEBI" id="CHEBI:57856"/>
        <dbReference type="ChEBI" id="CHEBI:59789"/>
        <dbReference type="ChEBI" id="CHEBI:61961"/>
        <dbReference type="EC" id="2.1.1.360"/>
    </reaction>
</comment>
<evidence type="ECO:0000256" key="4">
    <source>
        <dbReference type="ARBA" id="ARBA00022603"/>
    </source>
</evidence>
<dbReference type="GO" id="GO:0140956">
    <property type="term" value="F:histone H3K79 trimethyltransferase activity"/>
    <property type="evidence" value="ECO:0007669"/>
    <property type="project" value="UniProtKB-EC"/>
</dbReference>
<dbReference type="AlphaFoldDB" id="A0A316UQR5"/>
<dbReference type="InterPro" id="IPR030445">
    <property type="entry name" value="H3-K79_meTrfase"/>
</dbReference>
<dbReference type="GO" id="GO:0000077">
    <property type="term" value="P:DNA damage checkpoint signaling"/>
    <property type="evidence" value="ECO:0007669"/>
    <property type="project" value="TreeGrafter"/>
</dbReference>
<keyword evidence="6 11" id="KW-0949">S-adenosyl-L-methionine</keyword>
<sequence>SGAGAQQKKKKKSSNASSSVVVSTVKRVAPPPSSRPLATTQPSRPKGAGATNALPPQVRARIEAAREAERQKHNDAQAQAKAASRASSNASSSRSSSAKASTKKKAALDDFIDSDEEDIGSSNGSSSSKATRKTSSKAATPNSRRGTPSSSSTQTAYTYLGRSGVVQPYLVPRPPLRHLEDQAAPPSPLTIISSASLVTSSMTKRPRGWGPFFKDLPYDTADGPPRCTLQYPGSNASEEFILMVPRDSDEYDPISDLLRSVYVTVKYYLDGTQRAMFGELDELEMSSAAGHIWAGPIAAPGQTGLAVPPMSPSSGPSTPISSSPPRASQDGAPASSSNDVGAISILRSLTKSRNRRSGTLFLATVQRYNELLLTLRSSGALRTKIHSHITAQGIPEDIYLRIQDQAYARTVAPRVDELAGYRSFSDNVYGELTPKFMSEISQLCGLAPGKKVLDLGCGVGNLVVQAAMQCGCSSLGIEAMPVPAQLGVEQLHEARRRWEGCWELGDFVPGNNQMTTPAQEATTDATSSPPMARVWQGDFLEDLTLRSHLSSADLLIVNNYAFTPPLNQSLSLLFLDLKDGAQIVSLKPFVPADFRLNERTLGSSSAILRVEERDYGRGMVSWTERGGKYYIATVDRTALRSFLEGGGGA</sequence>
<comment type="function">
    <text evidence="11">Histone methyltransferase that specifically trimethylates histone H3 to form H3K79me3. This methylation is required for telomere silencing and for the pachytene checkpoint during the meiotic cell cycle by allowing the recruitment of RAD9 to double strand breaks. Nucleosomes are preferred as substrate compared to free histone.</text>
</comment>
<evidence type="ECO:0000256" key="10">
    <source>
        <dbReference type="ARBA" id="ARBA00047770"/>
    </source>
</evidence>
<dbReference type="GO" id="GO:0032259">
    <property type="term" value="P:methylation"/>
    <property type="evidence" value="ECO:0007669"/>
    <property type="project" value="UniProtKB-KW"/>
</dbReference>
<dbReference type="GeneID" id="37026013"/>
<evidence type="ECO:0000256" key="11">
    <source>
        <dbReference type="RuleBase" id="RU271113"/>
    </source>
</evidence>
<feature type="compositionally biased region" description="Low complexity" evidence="12">
    <location>
        <begin position="312"/>
        <end position="325"/>
    </location>
</feature>
<feature type="non-terminal residue" evidence="14">
    <location>
        <position position="1"/>
    </location>
</feature>
<dbReference type="Pfam" id="PF08123">
    <property type="entry name" value="DOT1"/>
    <property type="match status" value="2"/>
</dbReference>
<evidence type="ECO:0000259" key="13">
    <source>
        <dbReference type="PROSITE" id="PS51569"/>
    </source>
</evidence>
<feature type="compositionally biased region" description="Low complexity" evidence="12">
    <location>
        <begin position="14"/>
        <end position="28"/>
    </location>
</feature>
<evidence type="ECO:0000256" key="3">
    <source>
        <dbReference type="ARBA" id="ARBA00020987"/>
    </source>
</evidence>
<dbReference type="InterPro" id="IPR025789">
    <property type="entry name" value="DOT1_dom"/>
</dbReference>
<dbReference type="SUPFAM" id="SSF53335">
    <property type="entry name" value="S-adenosyl-L-methionine-dependent methyltransferases"/>
    <property type="match status" value="1"/>
</dbReference>
<dbReference type="EC" id="2.1.1.360" evidence="2 11"/>
<dbReference type="CDD" id="cd02440">
    <property type="entry name" value="AdoMet_MTases"/>
    <property type="match status" value="1"/>
</dbReference>
<accession>A0A316UQR5</accession>
<feature type="compositionally biased region" description="Polar residues" evidence="12">
    <location>
        <begin position="141"/>
        <end position="155"/>
    </location>
</feature>
<comment type="subcellular location">
    <subcellularLocation>
        <location evidence="1 11">Nucleus</location>
    </subcellularLocation>
</comment>
<comment type="similarity">
    <text evidence="11">Belongs to the class I-like SAM-binding methyltransferase superfamily. DOT1 family.</text>
</comment>
<keyword evidence="4 11" id="KW-0489">Methyltransferase</keyword>
<dbReference type="GO" id="GO:0006281">
    <property type="term" value="P:DNA repair"/>
    <property type="evidence" value="ECO:0007669"/>
    <property type="project" value="TreeGrafter"/>
</dbReference>
<dbReference type="GO" id="GO:0005634">
    <property type="term" value="C:nucleus"/>
    <property type="evidence" value="ECO:0007669"/>
    <property type="project" value="UniProtKB-SubCell"/>
</dbReference>
<dbReference type="Gene3D" id="3.40.50.150">
    <property type="entry name" value="Vaccinia Virus protein VP39"/>
    <property type="match status" value="1"/>
</dbReference>
<keyword evidence="7 11" id="KW-0156">Chromatin regulator</keyword>
<dbReference type="OrthoDB" id="443402at2759"/>
<feature type="domain" description="DOT1" evidence="13">
    <location>
        <begin position="308"/>
        <end position="647"/>
    </location>
</feature>
<dbReference type="STRING" id="1569628.A0A316UQR5"/>
<feature type="non-terminal residue" evidence="14">
    <location>
        <position position="649"/>
    </location>
</feature>
<dbReference type="EMBL" id="KZ819675">
    <property type="protein sequence ID" value="PWN25465.1"/>
    <property type="molecule type" value="Genomic_DNA"/>
</dbReference>
<feature type="compositionally biased region" description="Low complexity" evidence="12">
    <location>
        <begin position="76"/>
        <end position="100"/>
    </location>
</feature>
<feature type="region of interest" description="Disordered" evidence="12">
    <location>
        <begin position="1"/>
        <end position="155"/>
    </location>
</feature>
<evidence type="ECO:0000256" key="7">
    <source>
        <dbReference type="ARBA" id="ARBA00022853"/>
    </source>
</evidence>
<evidence type="ECO:0000256" key="12">
    <source>
        <dbReference type="SAM" id="MobiDB-lite"/>
    </source>
</evidence>
<evidence type="ECO:0000256" key="5">
    <source>
        <dbReference type="ARBA" id="ARBA00022679"/>
    </source>
</evidence>
<evidence type="ECO:0000256" key="8">
    <source>
        <dbReference type="ARBA" id="ARBA00023242"/>
    </source>
</evidence>
<keyword evidence="15" id="KW-1185">Reference proteome</keyword>
<feature type="compositionally biased region" description="Low complexity" evidence="12">
    <location>
        <begin position="120"/>
        <end position="129"/>
    </location>
</feature>
<keyword evidence="8 11" id="KW-0539">Nucleus</keyword>
<proteinExistence type="inferred from homology"/>
<evidence type="ECO:0000256" key="9">
    <source>
        <dbReference type="ARBA" id="ARBA00029821"/>
    </source>
</evidence>
<protein>
    <recommendedName>
        <fullName evidence="3 11">Histone-lysine N-methyltransferase, H3 lysine-79 specific</fullName>
        <ecNumber evidence="2 11">2.1.1.360</ecNumber>
    </recommendedName>
    <alternativeName>
        <fullName evidence="9 11">Histone H3-K79 methyltransferase</fullName>
    </alternativeName>
</protein>